<comment type="caution">
    <text evidence="2">The sequence shown here is derived from an EMBL/GenBank/DDBJ whole genome shotgun (WGS) entry which is preliminary data.</text>
</comment>
<dbReference type="Proteomes" id="UP000816034">
    <property type="component" value="Unassembled WGS sequence"/>
</dbReference>
<feature type="region of interest" description="Disordered" evidence="1">
    <location>
        <begin position="135"/>
        <end position="171"/>
    </location>
</feature>
<feature type="compositionally biased region" description="Low complexity" evidence="1">
    <location>
        <begin position="704"/>
        <end position="717"/>
    </location>
</feature>
<feature type="region of interest" description="Disordered" evidence="1">
    <location>
        <begin position="241"/>
        <end position="290"/>
    </location>
</feature>
<evidence type="ECO:0000313" key="3">
    <source>
        <dbReference type="Proteomes" id="UP000816034"/>
    </source>
</evidence>
<keyword evidence="3" id="KW-1185">Reference proteome</keyword>
<feature type="region of interest" description="Disordered" evidence="1">
    <location>
        <begin position="847"/>
        <end position="874"/>
    </location>
</feature>
<dbReference type="GeneID" id="68099508"/>
<feature type="compositionally biased region" description="Low complexity" evidence="1">
    <location>
        <begin position="862"/>
        <end position="874"/>
    </location>
</feature>
<dbReference type="EMBL" id="PYSW02000002">
    <property type="protein sequence ID" value="KAG2393523.1"/>
    <property type="molecule type" value="Genomic_DNA"/>
</dbReference>
<protein>
    <submittedName>
        <fullName evidence="2">Uncharacterized protein</fullName>
    </submittedName>
</protein>
<feature type="compositionally biased region" description="Low complexity" evidence="1">
    <location>
        <begin position="727"/>
        <end position="747"/>
    </location>
</feature>
<feature type="compositionally biased region" description="Polar residues" evidence="1">
    <location>
        <begin position="580"/>
        <end position="599"/>
    </location>
</feature>
<feature type="region of interest" description="Disordered" evidence="1">
    <location>
        <begin position="1"/>
        <end position="26"/>
    </location>
</feature>
<evidence type="ECO:0000256" key="1">
    <source>
        <dbReference type="SAM" id="MobiDB-lite"/>
    </source>
</evidence>
<feature type="region of interest" description="Disordered" evidence="1">
    <location>
        <begin position="960"/>
        <end position="987"/>
    </location>
</feature>
<feature type="compositionally biased region" description="Low complexity" evidence="1">
    <location>
        <begin position="600"/>
        <end position="629"/>
    </location>
</feature>
<feature type="region of interest" description="Disordered" evidence="1">
    <location>
        <begin position="779"/>
        <end position="799"/>
    </location>
</feature>
<reference evidence="2 3" key="1">
    <citation type="journal article" date="2018" name="BMC Genomics">
        <title>The genome of Naegleria lovaniensis, the basis for a comparative approach to unravel pathogenicity factors of the human pathogenic amoeba N. fowleri.</title>
        <authorList>
            <person name="Liechti N."/>
            <person name="Schurch N."/>
            <person name="Bruggmann R."/>
            <person name="Wittwer M."/>
        </authorList>
    </citation>
    <scope>NUCLEOTIDE SEQUENCE [LARGE SCALE GENOMIC DNA]</scope>
    <source>
        <strain evidence="2 3">ATCC 30569</strain>
    </source>
</reference>
<feature type="compositionally biased region" description="Polar residues" evidence="1">
    <location>
        <begin position="659"/>
        <end position="669"/>
    </location>
</feature>
<feature type="compositionally biased region" description="Pro residues" evidence="1">
    <location>
        <begin position="154"/>
        <end position="165"/>
    </location>
</feature>
<proteinExistence type="predicted"/>
<gene>
    <name evidence="2" type="ORF">C9374_007054</name>
</gene>
<organism evidence="2 3">
    <name type="scientific">Naegleria lovaniensis</name>
    <name type="common">Amoeba</name>
    <dbReference type="NCBI Taxonomy" id="51637"/>
    <lineage>
        <taxon>Eukaryota</taxon>
        <taxon>Discoba</taxon>
        <taxon>Heterolobosea</taxon>
        <taxon>Tetramitia</taxon>
        <taxon>Eutetramitia</taxon>
        <taxon>Vahlkampfiidae</taxon>
        <taxon>Naegleria</taxon>
    </lineage>
</organism>
<sequence length="1151" mass="124545">MPVKKLFSFTHNNHQQQQHNNQHSTTTAAVVPVPQDFPVSSSSSSSDNFTTTNNMVNHNNNNNSQFLSFNSSNVHPSQQQQFLQQFQNSTNPQFHSSQQQTMNHFNQFQFSSHGNAQNMMNNNAMMMNNHSFNNNNTSGYNNNNNNTSIAFQQQPPPPPPPPPTLMMPSSLPMNYHSIHNVVSCGVGTQAQPPPNMLNSSTQPPTIMYGPTTSVTSSTMNVVGINTMAMGGASSLSGVVGNQTMSSTTTTTTTNNGQMNTNNHTNTNNNNTNNNNTNNNNNGHVNTTITSSTTPKYTPCIRWSCAPSTAIPITLVNSNNSSGGSIGGNGSLFNSENMMVDSNSLSQTLIDHNFTAEDLKVMKGNPLIHTKLFCLSDQTLRDFPYLRPSVQTDNLYHFIEMENESSWLPNDRIAPKKTSHNCLVNDWLVFCSQDPQLLKLVGRYIGSSNNSSADVQLFADFVLVTSNNHDEDSRESLFGKQRFKGGIPLQMKLVRSLSTNNSQNHSNSITPNANMSPLLYFEKRINRESVNNKDAPSASGMGGKRVAQLRIYLKDKDQEICLVHSEGFWVRTKSREEVHRTSSSANVKGSNGTESVVNDGTAQSTNSATNNNNGATTSNSPATSNSSSLNTKKKKSSFAGFALFHGNGGRMKREAEHSAESNTPTTTLQKNNTLFNVPQQQSSVSTVQSQQQPQQQQPNIVFNSASQSNSQQHFQNSNLDPASIPNMSSSANSYGSSSYLSNSGSSASFANSQNNGPYLVANGNYQNMAGNISPLQHNNNYHHPHYHQSSGSMDSSMMTNGLANAFSDQSDYSSLGSTPNTTSHLSQPSITSLDIVEVLRNLSISIPNSAGTPGTHSRHSSFTSPGGLAGSASSTSSSSYFLQNSADNNPTVGSFGGLQSSMDTSGDNLDATIQKLDAAINLFNSMKDACLKMRDNQSNGDHSMTPTNLNEIYAQFNSSIQDKRKDKGHKRVRGNNEGAANETLYSSPQIQQKNHSLNVQSFGRVASSSAPNASTFNFNSTPTTTTGSLMGNNLTVMNHGLSGNHVHTNTSCNNNNMSSSMNNLSTMNNSTHPLFQNLNNIQQNHLNFNNNHGGVTMGAVGGGTGNFLTNNSNAVTNERGPHHAVVNFDGAELPQSLFNTSGSDPNEDIFQL</sequence>
<feature type="region of interest" description="Disordered" evidence="1">
    <location>
        <begin position="704"/>
        <end position="747"/>
    </location>
</feature>
<feature type="compositionally biased region" description="Low complexity" evidence="1">
    <location>
        <begin position="11"/>
        <end position="23"/>
    </location>
</feature>
<dbReference type="AlphaFoldDB" id="A0AA88H2T6"/>
<name>A0AA88H2T6_NAELO</name>
<feature type="region of interest" description="Disordered" evidence="1">
    <location>
        <begin position="572"/>
        <end position="669"/>
    </location>
</feature>
<dbReference type="RefSeq" id="XP_044555417.1">
    <property type="nucleotide sequence ID" value="XM_044696983.1"/>
</dbReference>
<evidence type="ECO:0000313" key="2">
    <source>
        <dbReference type="EMBL" id="KAG2393523.1"/>
    </source>
</evidence>
<feature type="compositionally biased region" description="Polar residues" evidence="1">
    <location>
        <begin position="787"/>
        <end position="799"/>
    </location>
</feature>
<feature type="region of interest" description="Disordered" evidence="1">
    <location>
        <begin position="678"/>
        <end position="697"/>
    </location>
</feature>
<feature type="compositionally biased region" description="Low complexity" evidence="1">
    <location>
        <begin position="135"/>
        <end position="146"/>
    </location>
</feature>
<accession>A0AA88H2T6</accession>